<sequence length="313" mass="33730">MNDRIGTLAAQQRRIEAKKAALIERARTLDAELNRAFDGADIAGVSSNVTLEQIGYDEYTYGYLCYRDGELTVGYRMTDDDVADAHHGVPDDQRSYSVRVLANCSPEWLERLLDEATLESLLGNIAARLCEREGRLDGSLSALQTILAAESAKLDGQMVERLEKTGDDTLQRLFDEAVDVAHLDAADGLTRSSRFLEAVCATILRERGTALPKDKSIVPLLDACVACLDWPDKVALTDAKQLFAGVKSIAGGIGTLRSHFGTAHGASSHLPSLDASWAMLAKNAAAAVAIFLLSRHRDGTDATPGNATVEDTP</sequence>
<feature type="domain" description="Abortive infection protein-like C-terminal" evidence="1">
    <location>
        <begin position="232"/>
        <end position="293"/>
    </location>
</feature>
<proteinExistence type="predicted"/>
<reference evidence="2 3" key="1">
    <citation type="submission" date="2024-10" db="EMBL/GenBank/DDBJ databases">
        <authorList>
            <person name="Deangelis K."/>
            <person name="Huntemann M."/>
            <person name="Clum A."/>
            <person name="Wang J."/>
            <person name="Palaniappan K."/>
            <person name="Ritter S."/>
            <person name="Chen I.-M."/>
            <person name="Stamatis D."/>
            <person name="Reddy T."/>
            <person name="O'Malley R."/>
            <person name="Daum C."/>
            <person name="Ng V."/>
            <person name="Ivanova N."/>
            <person name="Kyrpides N."/>
            <person name="Woyke T."/>
        </authorList>
    </citation>
    <scope>NUCLEOTIDE SEQUENCE [LARGE SCALE GENOMIC DNA]</scope>
    <source>
        <strain evidence="2 3">GAS97</strain>
    </source>
</reference>
<dbReference type="InterPro" id="IPR026001">
    <property type="entry name" value="Abi-like_C"/>
</dbReference>
<reference evidence="2 3" key="2">
    <citation type="submission" date="2024-11" db="EMBL/GenBank/DDBJ databases">
        <title>Using genomics to understand microbial adaptation to soil warming.</title>
        <authorList>
            <person name="Deangelis K.M. PhD."/>
        </authorList>
    </citation>
    <scope>NUCLEOTIDE SEQUENCE [LARGE SCALE GENOMIC DNA]</scope>
    <source>
        <strain evidence="2 3">GAS97</strain>
    </source>
</reference>
<dbReference type="Pfam" id="PF14355">
    <property type="entry name" value="Abi_C"/>
    <property type="match status" value="1"/>
</dbReference>
<evidence type="ECO:0000259" key="1">
    <source>
        <dbReference type="Pfam" id="PF14355"/>
    </source>
</evidence>
<comment type="caution">
    <text evidence="2">The sequence shown here is derived from an EMBL/GenBank/DDBJ whole genome shotgun (WGS) entry which is preliminary data.</text>
</comment>
<dbReference type="RefSeq" id="WP_404614826.1">
    <property type="nucleotide sequence ID" value="NZ_JBIYDN010000052.1"/>
</dbReference>
<protein>
    <recommendedName>
        <fullName evidence="1">Abortive infection protein-like C-terminal domain-containing protein</fullName>
    </recommendedName>
</protein>
<evidence type="ECO:0000313" key="2">
    <source>
        <dbReference type="EMBL" id="MFK4448489.1"/>
    </source>
</evidence>
<keyword evidence="3" id="KW-1185">Reference proteome</keyword>
<evidence type="ECO:0000313" key="3">
    <source>
        <dbReference type="Proteomes" id="UP001620514"/>
    </source>
</evidence>
<gene>
    <name evidence="2" type="ORF">ABH943_008533</name>
</gene>
<name>A0ABW8MXQ9_9BURK</name>
<accession>A0ABW8MXQ9</accession>
<dbReference type="Proteomes" id="UP001620514">
    <property type="component" value="Unassembled WGS sequence"/>
</dbReference>
<dbReference type="EMBL" id="JBIYDN010000052">
    <property type="protein sequence ID" value="MFK4448489.1"/>
    <property type="molecule type" value="Genomic_DNA"/>
</dbReference>
<organism evidence="2 3">
    <name type="scientific">Caballeronia udeis</name>
    <dbReference type="NCBI Taxonomy" id="1232866"/>
    <lineage>
        <taxon>Bacteria</taxon>
        <taxon>Pseudomonadati</taxon>
        <taxon>Pseudomonadota</taxon>
        <taxon>Betaproteobacteria</taxon>
        <taxon>Burkholderiales</taxon>
        <taxon>Burkholderiaceae</taxon>
        <taxon>Caballeronia</taxon>
    </lineage>
</organism>